<dbReference type="SMART" id="SM00482">
    <property type="entry name" value="POLAc"/>
    <property type="match status" value="1"/>
</dbReference>
<dbReference type="GO" id="GO:0003887">
    <property type="term" value="F:DNA-directed DNA polymerase activity"/>
    <property type="evidence" value="ECO:0007669"/>
    <property type="project" value="UniProtKB-KW"/>
</dbReference>
<name>A0A0M4ERL2_DROBS</name>
<dbReference type="Pfam" id="PF00476">
    <property type="entry name" value="DNA_pol_A"/>
    <property type="match status" value="1"/>
</dbReference>
<dbReference type="GO" id="GO:0008408">
    <property type="term" value="F:3'-5' exonuclease activity"/>
    <property type="evidence" value="ECO:0007669"/>
    <property type="project" value="TreeGrafter"/>
</dbReference>
<keyword evidence="10" id="KW-0239">DNA-directed DNA polymerase</keyword>
<accession>A0A0M4ERL2</accession>
<dbReference type="InterPro" id="IPR019760">
    <property type="entry name" value="DNA-dir_DNA_pol_A_CS"/>
</dbReference>
<evidence type="ECO:0000313" key="17">
    <source>
        <dbReference type="Proteomes" id="UP000494163"/>
    </source>
</evidence>
<evidence type="ECO:0000256" key="12">
    <source>
        <dbReference type="ARBA" id="ARBA00023128"/>
    </source>
</evidence>
<evidence type="ECO:0000259" key="15">
    <source>
        <dbReference type="SMART" id="SM00482"/>
    </source>
</evidence>
<protein>
    <recommendedName>
        <fullName evidence="5">DNA polymerase subunit gamma-1</fullName>
        <ecNumber evidence="4">2.7.7.7</ecNumber>
    </recommendedName>
    <alternativeName>
        <fullName evidence="14">Mitochondrial DNA polymerase catalytic subunit</fullName>
    </alternativeName>
</protein>
<dbReference type="InterPro" id="IPR041336">
    <property type="entry name" value="DNApol_Exo"/>
</dbReference>
<dbReference type="Proteomes" id="UP000494163">
    <property type="component" value="Chromosome 2L"/>
</dbReference>
<keyword evidence="6" id="KW-0808">Transferase</keyword>
<dbReference type="FunFam" id="1.10.150.20:FF:000024">
    <property type="entry name" value="DNA polymerase gamma, catalytic subunit"/>
    <property type="match status" value="1"/>
</dbReference>
<keyword evidence="7" id="KW-0548">Nucleotidyltransferase</keyword>
<proteinExistence type="inferred from homology"/>
<sequence>MRLLRNYATKASREHYASSSLKIYRKLPSTSQLKSKYAPKTKPAEPANSEYAENLVKVQMISKNLHRQIFPQAKRDYDEPQRDAATRYNAELLRHGIDVESGSAMPDVELKLPPLRGKNIEEHFYSIAKEQVTPYEALLQPLVDCAQLPAKPKRWLFQTGWTAYDEDGSATPVDKPMEQGIVFDVEVCVREGSAPVLATAVSTKRWYCWVSSKLTKHRTNVKPVELCDAPENERPHYTPDELIPLGTGTPGLVRFPHPASLAGMLEMGCAYLPVNGNWERYIREAQLTYEDLSIEAKYHLGRRAEEACALLQDEQYKQHLWLWDEDWSVQKLKLKQAPKRKALPTAPMPDEGQLNEEQRRLQRKFQHLYDQQALLPARRPLLPGYPQWYRKLCRKPPSNYNEELDEEEPWLPGASEISTGMQLAPKLLSLCWEGYPLHYQREHGWGFLVPFRRADQQSTLPLDQLLERCAIPEFARQFAAAEEGNAALELLPRQLEEHLGKRQFHKKISQQQQRLEQQYKGAGVWCNQVLDDCCFFLKLPHKNGPSYRVGNPLSKDFLNKFSEHALSSGDTSCHAATRVIEIARMMSYWRNNRDRILNQMVVVVAGTLTRRAMEPTWMTASNSRANRIGSELRAMVQAPPGYKLVGADVDSQELWIASVLGDAYAHGQHGATPLGWMTLSGSKSNGSDMHSSTAKVVGISRDHAKVLNYARIYGAGQQFAETLLQQFNPSLSATEAKAKAMKMFAATKGKRVYRLREEYHDELEDRSYSGYEATRLAAQRNRIVSELFHRPRWQGGTESAMFNRLEEIATREQPQTPFLNCRLSRALESAGGSEQEQRFLPTRVNWVVQSGAVDFLHLMLVSMRWLLGPHARFCLSFHDELRYLVKEELAYKAALAMHITNLLTRAFCASRLGLNDLPMSVAFFSSVEVDTVLRKECTMDCQTPSNPHGLQIGYGIPAGQTLSIQQAIEQAGGNDLTQWAWLKRQTI</sequence>
<dbReference type="Gene3D" id="3.30.70.370">
    <property type="match status" value="1"/>
</dbReference>
<evidence type="ECO:0000256" key="2">
    <source>
        <dbReference type="ARBA" id="ARBA00004436"/>
    </source>
</evidence>
<dbReference type="STRING" id="30019.A0A0M4ERL2"/>
<evidence type="ECO:0000256" key="8">
    <source>
        <dbReference type="ARBA" id="ARBA00022705"/>
    </source>
</evidence>
<keyword evidence="17" id="KW-1185">Reference proteome</keyword>
<dbReference type="GO" id="GO:0003677">
    <property type="term" value="F:DNA binding"/>
    <property type="evidence" value="ECO:0007669"/>
    <property type="project" value="UniProtKB-KW"/>
</dbReference>
<dbReference type="PRINTS" id="PR00867">
    <property type="entry name" value="DNAPOLG"/>
</dbReference>
<evidence type="ECO:0000256" key="6">
    <source>
        <dbReference type="ARBA" id="ARBA00022679"/>
    </source>
</evidence>
<evidence type="ECO:0000256" key="14">
    <source>
        <dbReference type="ARBA" id="ARBA00031966"/>
    </source>
</evidence>
<evidence type="ECO:0000256" key="9">
    <source>
        <dbReference type="ARBA" id="ARBA00022842"/>
    </source>
</evidence>
<dbReference type="EMBL" id="CP012523">
    <property type="protein sequence ID" value="ALC39545.1"/>
    <property type="molecule type" value="Genomic_DNA"/>
</dbReference>
<evidence type="ECO:0000256" key="4">
    <source>
        <dbReference type="ARBA" id="ARBA00012417"/>
    </source>
</evidence>
<comment type="cofactor">
    <cofactor evidence="1">
        <name>Mg(2+)</name>
        <dbReference type="ChEBI" id="CHEBI:18420"/>
    </cofactor>
</comment>
<dbReference type="PROSITE" id="PS00447">
    <property type="entry name" value="DNA_POLYMERASE_A"/>
    <property type="match status" value="1"/>
</dbReference>
<dbReference type="AlphaFoldDB" id="A0A0M4ERL2"/>
<comment type="subcellular location">
    <subcellularLocation>
        <location evidence="2">Mitochondrion matrix</location>
        <location evidence="2">Mitochondrion nucleoid</location>
    </subcellularLocation>
</comment>
<dbReference type="Gene3D" id="3.30.420.390">
    <property type="match status" value="1"/>
</dbReference>
<dbReference type="InterPro" id="IPR002297">
    <property type="entry name" value="DNA-dir_DNA_pol_A_mt"/>
</dbReference>
<evidence type="ECO:0000256" key="13">
    <source>
        <dbReference type="ARBA" id="ARBA00023271"/>
    </source>
</evidence>
<comment type="similarity">
    <text evidence="3">Belongs to the DNA polymerase type-A family.</text>
</comment>
<keyword evidence="12" id="KW-0496">Mitochondrion</keyword>
<dbReference type="EC" id="2.7.7.7" evidence="4"/>
<dbReference type="GO" id="GO:0005760">
    <property type="term" value="C:gamma DNA polymerase complex"/>
    <property type="evidence" value="ECO:0007669"/>
    <property type="project" value="InterPro"/>
</dbReference>
<evidence type="ECO:0000256" key="10">
    <source>
        <dbReference type="ARBA" id="ARBA00022932"/>
    </source>
</evidence>
<dbReference type="Pfam" id="PF18136">
    <property type="entry name" value="DNApol_Exo"/>
    <property type="match status" value="1"/>
</dbReference>
<keyword evidence="9" id="KW-0460">Magnesium</keyword>
<dbReference type="OrthoDB" id="5588663at2759"/>
<evidence type="ECO:0000256" key="11">
    <source>
        <dbReference type="ARBA" id="ARBA00023125"/>
    </source>
</evidence>
<reference evidence="16 17" key="1">
    <citation type="submission" date="2015-08" db="EMBL/GenBank/DDBJ databases">
        <title>Ancestral chromatin configuration constrains chromatin evolution on differentiating sex chromosomes in Drosophila.</title>
        <authorList>
            <person name="Zhou Q."/>
            <person name="Bachtrog D."/>
        </authorList>
    </citation>
    <scope>NUCLEOTIDE SEQUENCE [LARGE SCALE GENOMIC DNA]</scope>
    <source>
        <tissue evidence="16">Whole larvae</tissue>
    </source>
</reference>
<dbReference type="InterPro" id="IPR001098">
    <property type="entry name" value="DNA-dir_DNA_pol_A_palm_dom"/>
</dbReference>
<gene>
    <name evidence="16" type="ORF">Dbus_chr2Lg1630</name>
</gene>
<dbReference type="PANTHER" id="PTHR10267:SF0">
    <property type="entry name" value="DNA POLYMERASE SUBUNIT GAMMA-1"/>
    <property type="match status" value="1"/>
</dbReference>
<dbReference type="Gene3D" id="1.10.150.20">
    <property type="entry name" value="5' to 3' exonuclease, C-terminal subdomain"/>
    <property type="match status" value="1"/>
</dbReference>
<dbReference type="PANTHER" id="PTHR10267">
    <property type="entry name" value="DNA POLYMERASE SUBUNIT GAMMA-1"/>
    <property type="match status" value="1"/>
</dbReference>
<dbReference type="GO" id="GO:0042645">
    <property type="term" value="C:mitochondrial nucleoid"/>
    <property type="evidence" value="ECO:0007669"/>
    <property type="project" value="UniProtKB-SubCell"/>
</dbReference>
<keyword evidence="8" id="KW-0235">DNA replication</keyword>
<organism evidence="16 17">
    <name type="scientific">Drosophila busckii</name>
    <name type="common">Fruit fly</name>
    <dbReference type="NCBI Taxonomy" id="30019"/>
    <lineage>
        <taxon>Eukaryota</taxon>
        <taxon>Metazoa</taxon>
        <taxon>Ecdysozoa</taxon>
        <taxon>Arthropoda</taxon>
        <taxon>Hexapoda</taxon>
        <taxon>Insecta</taxon>
        <taxon>Pterygota</taxon>
        <taxon>Neoptera</taxon>
        <taxon>Endopterygota</taxon>
        <taxon>Diptera</taxon>
        <taxon>Brachycera</taxon>
        <taxon>Muscomorpha</taxon>
        <taxon>Ephydroidea</taxon>
        <taxon>Drosophilidae</taxon>
        <taxon>Drosophila</taxon>
    </lineage>
</organism>
<dbReference type="GO" id="GO:0006264">
    <property type="term" value="P:mitochondrial DNA replication"/>
    <property type="evidence" value="ECO:0007669"/>
    <property type="project" value="TreeGrafter"/>
</dbReference>
<keyword evidence="11" id="KW-0238">DNA-binding</keyword>
<evidence type="ECO:0000313" key="16">
    <source>
        <dbReference type="EMBL" id="ALC39545.1"/>
    </source>
</evidence>
<dbReference type="SUPFAM" id="SSF56672">
    <property type="entry name" value="DNA/RNA polymerases"/>
    <property type="match status" value="1"/>
</dbReference>
<dbReference type="InterPro" id="IPR043502">
    <property type="entry name" value="DNA/RNA_pol_sf"/>
</dbReference>
<feature type="domain" description="DNA-directed DNA polymerase family A palm" evidence="15">
    <location>
        <begin position="629"/>
        <end position="889"/>
    </location>
</feature>
<evidence type="ECO:0000256" key="7">
    <source>
        <dbReference type="ARBA" id="ARBA00022695"/>
    </source>
</evidence>
<evidence type="ECO:0000256" key="3">
    <source>
        <dbReference type="ARBA" id="ARBA00007705"/>
    </source>
</evidence>
<keyword evidence="13" id="KW-1135">Mitochondrion nucleoid</keyword>
<evidence type="ECO:0000256" key="1">
    <source>
        <dbReference type="ARBA" id="ARBA00001946"/>
    </source>
</evidence>
<dbReference type="OMA" id="AMHITNL"/>
<evidence type="ECO:0000256" key="5">
    <source>
        <dbReference type="ARBA" id="ARBA00015350"/>
    </source>
</evidence>